<dbReference type="Pfam" id="PF01370">
    <property type="entry name" value="Epimerase"/>
    <property type="match status" value="1"/>
</dbReference>
<dbReference type="SUPFAM" id="SSF51735">
    <property type="entry name" value="NAD(P)-binding Rossmann-fold domains"/>
    <property type="match status" value="1"/>
</dbReference>
<dbReference type="EMBL" id="QZDT01000009">
    <property type="protein sequence ID" value="NBJ92538.1"/>
    <property type="molecule type" value="Genomic_DNA"/>
</dbReference>
<dbReference type="OrthoDB" id="9789543at2"/>
<organism evidence="3 4">
    <name type="scientific">Parablautia muri</name>
    <dbReference type="NCBI Taxonomy" id="2320879"/>
    <lineage>
        <taxon>Bacteria</taxon>
        <taxon>Bacillati</taxon>
        <taxon>Bacillota</taxon>
        <taxon>Clostridia</taxon>
        <taxon>Lachnospirales</taxon>
        <taxon>Lachnospiraceae</taxon>
        <taxon>Parablautia</taxon>
    </lineage>
</organism>
<feature type="domain" description="NAD-dependent epimerase/dehydratase" evidence="2">
    <location>
        <begin position="4"/>
        <end position="234"/>
    </location>
</feature>
<dbReference type="InterPro" id="IPR001509">
    <property type="entry name" value="Epimerase_deHydtase"/>
</dbReference>
<protein>
    <submittedName>
        <fullName evidence="3">NAD(P)-dependent oxidoreductase</fullName>
    </submittedName>
</protein>
<keyword evidence="4" id="KW-1185">Reference proteome</keyword>
<reference evidence="3" key="1">
    <citation type="submission" date="2018-09" db="EMBL/GenBank/DDBJ databases">
        <title>Murine metabolic-syndrome-specific gut microbial biobank.</title>
        <authorList>
            <person name="Liu C."/>
        </authorList>
    </citation>
    <scope>NUCLEOTIDE SEQUENCE</scope>
    <source>
        <strain evidence="3">D42-62</strain>
    </source>
</reference>
<name>A0A9X5BEX7_9FIRM</name>
<dbReference type="RefSeq" id="WP_160559631.1">
    <property type="nucleotide sequence ID" value="NZ_QZDT01000009.1"/>
</dbReference>
<sequence length="313" mass="35488">MRNVIISGAAGFIGNAVVRQLISQGVSVVAVVKPETTMSEDAFRLNGLNIPVIECDLKEMEKLPRLIDGRNYDVFYQFAWDGLSKEALLNYKTQIDNITWTMKSIEAAAALNCKKYIGAGSYTQMELLYQKGRFFTEDRHKYYRVAQLASETMGRAVAKELGIQFLWPIIINVYGEGEIAPRLVNNMIKNLLERRHQAFSHGNQMYDFLHIKDAAKAFCLIGEKGIEKSQYIIGSGKAKPLKDYLEIIRNIVAPEMQLGLGELEFHGLEMTREMLDISSLVNDTGFTPAVTFEAGIKRTFEWIKKEDNRILDE</sequence>
<comment type="similarity">
    <text evidence="1">Belongs to the NAD(P)-dependent epimerase/dehydratase family.</text>
</comment>
<dbReference type="InterPro" id="IPR036291">
    <property type="entry name" value="NAD(P)-bd_dom_sf"/>
</dbReference>
<dbReference type="Proteomes" id="UP001154420">
    <property type="component" value="Unassembled WGS sequence"/>
</dbReference>
<gene>
    <name evidence="3" type="ORF">D5281_07995</name>
</gene>
<evidence type="ECO:0000256" key="1">
    <source>
        <dbReference type="ARBA" id="ARBA00007637"/>
    </source>
</evidence>
<dbReference type="AlphaFoldDB" id="A0A9X5BEX7"/>
<proteinExistence type="inferred from homology"/>
<evidence type="ECO:0000259" key="2">
    <source>
        <dbReference type="Pfam" id="PF01370"/>
    </source>
</evidence>
<evidence type="ECO:0000313" key="4">
    <source>
        <dbReference type="Proteomes" id="UP001154420"/>
    </source>
</evidence>
<accession>A0A9X5BEX7</accession>
<comment type="caution">
    <text evidence="3">The sequence shown here is derived from an EMBL/GenBank/DDBJ whole genome shotgun (WGS) entry which is preliminary data.</text>
</comment>
<dbReference type="Gene3D" id="3.40.50.720">
    <property type="entry name" value="NAD(P)-binding Rossmann-like Domain"/>
    <property type="match status" value="1"/>
</dbReference>
<evidence type="ECO:0000313" key="3">
    <source>
        <dbReference type="EMBL" id="NBJ92538.1"/>
    </source>
</evidence>
<dbReference type="PANTHER" id="PTHR43000">
    <property type="entry name" value="DTDP-D-GLUCOSE 4,6-DEHYDRATASE-RELATED"/>
    <property type="match status" value="1"/>
</dbReference>